<proteinExistence type="predicted"/>
<name>A0ABD2XDR4_9HYME</name>
<sequence>MRPMIFITHIRIYSEEFNSVLLLAELCSRVSLRAVTSTVYGFELSAMHEVRELDVPNVGAAAAAAVASVNQTIIVAIDEMEMLHARKNTGHKQNKHTVGYGCDAIQRRAYTVGIAKLIAVALRALNVPYCGELEHDPPKNVATYFLHNRSLRSPSVCVARDGIFSTTRSARSDIRDSHARSAGVRLHIISRSRSRLSHATDASDKARHSPGVSQGSLCVFLQPEELRYNSCIKHIQSRTCMHVHTCIVSRHDQQFNVINEDEIQY</sequence>
<dbReference type="AlphaFoldDB" id="A0ABD2XDR4"/>
<evidence type="ECO:0000313" key="2">
    <source>
        <dbReference type="Proteomes" id="UP001627154"/>
    </source>
</evidence>
<organism evidence="1 2">
    <name type="scientific">Trichogramma kaykai</name>
    <dbReference type="NCBI Taxonomy" id="54128"/>
    <lineage>
        <taxon>Eukaryota</taxon>
        <taxon>Metazoa</taxon>
        <taxon>Ecdysozoa</taxon>
        <taxon>Arthropoda</taxon>
        <taxon>Hexapoda</taxon>
        <taxon>Insecta</taxon>
        <taxon>Pterygota</taxon>
        <taxon>Neoptera</taxon>
        <taxon>Endopterygota</taxon>
        <taxon>Hymenoptera</taxon>
        <taxon>Apocrita</taxon>
        <taxon>Proctotrupomorpha</taxon>
        <taxon>Chalcidoidea</taxon>
        <taxon>Trichogrammatidae</taxon>
        <taxon>Trichogramma</taxon>
    </lineage>
</organism>
<protein>
    <submittedName>
        <fullName evidence="1">Uncharacterized protein</fullName>
    </submittedName>
</protein>
<evidence type="ECO:0000313" key="1">
    <source>
        <dbReference type="EMBL" id="KAL3403114.1"/>
    </source>
</evidence>
<keyword evidence="2" id="KW-1185">Reference proteome</keyword>
<dbReference type="EMBL" id="JBJJXI010000032">
    <property type="protein sequence ID" value="KAL3403114.1"/>
    <property type="molecule type" value="Genomic_DNA"/>
</dbReference>
<gene>
    <name evidence="1" type="ORF">TKK_004244</name>
</gene>
<comment type="caution">
    <text evidence="1">The sequence shown here is derived from an EMBL/GenBank/DDBJ whole genome shotgun (WGS) entry which is preliminary data.</text>
</comment>
<accession>A0ABD2XDR4</accession>
<dbReference type="Proteomes" id="UP001627154">
    <property type="component" value="Unassembled WGS sequence"/>
</dbReference>
<reference evidence="1 2" key="1">
    <citation type="journal article" date="2024" name="bioRxiv">
        <title>A reference genome for Trichogramma kaykai: A tiny desert-dwelling parasitoid wasp with competing sex-ratio distorters.</title>
        <authorList>
            <person name="Culotta J."/>
            <person name="Lindsey A.R."/>
        </authorList>
    </citation>
    <scope>NUCLEOTIDE SEQUENCE [LARGE SCALE GENOMIC DNA]</scope>
    <source>
        <strain evidence="1 2">KSX58</strain>
    </source>
</reference>